<dbReference type="GO" id="GO:0051123">
    <property type="term" value="P:RNA polymerase II preinitiation complex assembly"/>
    <property type="evidence" value="ECO:0007669"/>
    <property type="project" value="InterPro"/>
</dbReference>
<dbReference type="OrthoDB" id="28335at2759"/>
<organism evidence="8 9">
    <name type="scientific">Meyerozyma guilliermondii (strain ATCC 6260 / CBS 566 / DSM 6381 / JCM 1539 / NBRC 10279 / NRRL Y-324)</name>
    <name type="common">Yeast</name>
    <name type="synonym">Candida guilliermondii</name>
    <dbReference type="NCBI Taxonomy" id="294746"/>
    <lineage>
        <taxon>Eukaryota</taxon>
        <taxon>Fungi</taxon>
        <taxon>Dikarya</taxon>
        <taxon>Ascomycota</taxon>
        <taxon>Saccharomycotina</taxon>
        <taxon>Pichiomycetes</taxon>
        <taxon>Debaryomycetaceae</taxon>
        <taxon>Meyerozyma</taxon>
    </lineage>
</organism>
<dbReference type="VEuPathDB" id="FungiDB:PGUG_05580"/>
<dbReference type="STRING" id="294746.A5DQM9"/>
<dbReference type="PANTHER" id="PTHR13218">
    <property type="entry name" value="TRANSCRIPTION INITIATION FACTOR TFIID SUBUNIT 11-RELATED"/>
    <property type="match status" value="1"/>
</dbReference>
<dbReference type="eggNOG" id="KOG3219">
    <property type="taxonomic scope" value="Eukaryota"/>
</dbReference>
<dbReference type="InterPro" id="IPR045127">
    <property type="entry name" value="TAF11-like"/>
</dbReference>
<proteinExistence type="inferred from homology"/>
<evidence type="ECO:0000256" key="4">
    <source>
        <dbReference type="ARBA" id="ARBA00023163"/>
    </source>
</evidence>
<comment type="subcellular location">
    <subcellularLocation>
        <location evidence="1">Nucleus</location>
    </subcellularLocation>
</comment>
<dbReference type="Proteomes" id="UP000001997">
    <property type="component" value="Unassembled WGS sequence"/>
</dbReference>
<evidence type="ECO:0000256" key="2">
    <source>
        <dbReference type="ARBA" id="ARBA00009788"/>
    </source>
</evidence>
<dbReference type="PANTHER" id="PTHR13218:SF8">
    <property type="entry name" value="TRANSCRIPTION INITIATION FACTOR TFIID SUBUNIT 11"/>
    <property type="match status" value="1"/>
</dbReference>
<protein>
    <recommendedName>
        <fullName evidence="7">TAFII28-like protein domain-containing protein</fullName>
    </recommendedName>
</protein>
<feature type="compositionally biased region" description="Basic and acidic residues" evidence="6">
    <location>
        <begin position="170"/>
        <end position="184"/>
    </location>
</feature>
<reference evidence="8 9" key="1">
    <citation type="journal article" date="2009" name="Nature">
        <title>Evolution of pathogenicity and sexual reproduction in eight Candida genomes.</title>
        <authorList>
            <person name="Butler G."/>
            <person name="Rasmussen M.D."/>
            <person name="Lin M.F."/>
            <person name="Santos M.A."/>
            <person name="Sakthikumar S."/>
            <person name="Munro C.A."/>
            <person name="Rheinbay E."/>
            <person name="Grabherr M."/>
            <person name="Forche A."/>
            <person name="Reedy J.L."/>
            <person name="Agrafioti I."/>
            <person name="Arnaud M.B."/>
            <person name="Bates S."/>
            <person name="Brown A.J."/>
            <person name="Brunke S."/>
            <person name="Costanzo M.C."/>
            <person name="Fitzpatrick D.A."/>
            <person name="de Groot P.W."/>
            <person name="Harris D."/>
            <person name="Hoyer L.L."/>
            <person name="Hube B."/>
            <person name="Klis F.M."/>
            <person name="Kodira C."/>
            <person name="Lennard N."/>
            <person name="Logue M.E."/>
            <person name="Martin R."/>
            <person name="Neiman A.M."/>
            <person name="Nikolaou E."/>
            <person name="Quail M.A."/>
            <person name="Quinn J."/>
            <person name="Santos M.C."/>
            <person name="Schmitzberger F.F."/>
            <person name="Sherlock G."/>
            <person name="Shah P."/>
            <person name="Silverstein K.A."/>
            <person name="Skrzypek M.S."/>
            <person name="Soll D."/>
            <person name="Staggs R."/>
            <person name="Stansfield I."/>
            <person name="Stumpf M.P."/>
            <person name="Sudbery P.E."/>
            <person name="Srikantha T."/>
            <person name="Zeng Q."/>
            <person name="Berman J."/>
            <person name="Berriman M."/>
            <person name="Heitman J."/>
            <person name="Gow N.A."/>
            <person name="Lorenz M.C."/>
            <person name="Birren B.W."/>
            <person name="Kellis M."/>
            <person name="Cuomo C.A."/>
        </authorList>
    </citation>
    <scope>NUCLEOTIDE SEQUENCE [LARGE SCALE GENOMIC DNA]</scope>
    <source>
        <strain evidence="9">ATCC 6260 / CBS 566 / DSM 6381 / JCM 1539 / NBRC 10279 / NRRL Y-324</strain>
    </source>
</reference>
<dbReference type="GeneID" id="5124469"/>
<accession>A5DQM9</accession>
<dbReference type="GO" id="GO:0016251">
    <property type="term" value="F:RNA polymerase II general transcription initiation factor activity"/>
    <property type="evidence" value="ECO:0007669"/>
    <property type="project" value="TreeGrafter"/>
</dbReference>
<gene>
    <name evidence="8" type="ORF">PGUG_05580</name>
</gene>
<evidence type="ECO:0000256" key="1">
    <source>
        <dbReference type="ARBA" id="ARBA00004123"/>
    </source>
</evidence>
<keyword evidence="9" id="KW-1185">Reference proteome</keyword>
<dbReference type="HOGENOM" id="CLU_069643_0_0_1"/>
<dbReference type="Pfam" id="PF04719">
    <property type="entry name" value="TAFII28"/>
    <property type="match status" value="1"/>
</dbReference>
<dbReference type="FunCoup" id="A5DQM9">
    <property type="interactions" value="227"/>
</dbReference>
<comment type="similarity">
    <text evidence="2">Belongs to the TAF11 family.</text>
</comment>
<sequence>MSDTDSSDALSDVSLDEEDEELIWRVFYNTRERNLRAESHEFEMDDQVEVESISDLSDIDEPELVNEYRNLKNGTIGQNLTQEEKNKLIVSAFSEDHMDRFVAYRRVGINKPGIKKLCNGFLGQSVSQNMAIALSGISKVFLGEIITRAFEIQDREYRAQLRDEIEDKKKKKSERITKLDNKETDETESAGLPRLEYNGDTTRPLQPCHIREAWRLYRLENEGAFSGQRRRQGEADGRFFR</sequence>
<dbReference type="GO" id="GO:0046982">
    <property type="term" value="F:protein heterodimerization activity"/>
    <property type="evidence" value="ECO:0007669"/>
    <property type="project" value="InterPro"/>
</dbReference>
<dbReference type="InterPro" id="IPR009072">
    <property type="entry name" value="Histone-fold"/>
</dbReference>
<keyword evidence="3" id="KW-0805">Transcription regulation</keyword>
<dbReference type="RefSeq" id="XP_001482560.2">
    <property type="nucleotide sequence ID" value="XM_001482510.1"/>
</dbReference>
<dbReference type="SUPFAM" id="SSF47113">
    <property type="entry name" value="Histone-fold"/>
    <property type="match status" value="1"/>
</dbReference>
<dbReference type="GO" id="GO:0005669">
    <property type="term" value="C:transcription factor TFIID complex"/>
    <property type="evidence" value="ECO:0007669"/>
    <property type="project" value="InterPro"/>
</dbReference>
<evidence type="ECO:0000256" key="5">
    <source>
        <dbReference type="ARBA" id="ARBA00023242"/>
    </source>
</evidence>
<evidence type="ECO:0000256" key="6">
    <source>
        <dbReference type="SAM" id="MobiDB-lite"/>
    </source>
</evidence>
<dbReference type="KEGG" id="pgu:PGUG_05580"/>
<feature type="domain" description="TAFII28-like protein" evidence="7">
    <location>
        <begin position="89"/>
        <end position="215"/>
    </location>
</feature>
<evidence type="ECO:0000313" key="9">
    <source>
        <dbReference type="Proteomes" id="UP000001997"/>
    </source>
</evidence>
<dbReference type="AlphaFoldDB" id="A5DQM9"/>
<evidence type="ECO:0000259" key="7">
    <source>
        <dbReference type="Pfam" id="PF04719"/>
    </source>
</evidence>
<feature type="region of interest" description="Disordered" evidence="6">
    <location>
        <begin position="170"/>
        <end position="203"/>
    </location>
</feature>
<name>A5DQM9_PICGU</name>
<dbReference type="OMA" id="ANFTDDQ"/>
<dbReference type="Gene3D" id="1.10.20.10">
    <property type="entry name" value="Histone, subunit A"/>
    <property type="match status" value="1"/>
</dbReference>
<dbReference type="InParanoid" id="A5DQM9"/>
<evidence type="ECO:0000256" key="3">
    <source>
        <dbReference type="ARBA" id="ARBA00023015"/>
    </source>
</evidence>
<evidence type="ECO:0000313" key="8">
    <source>
        <dbReference type="EMBL" id="EDK41482.2"/>
    </source>
</evidence>
<dbReference type="EMBL" id="CH408161">
    <property type="protein sequence ID" value="EDK41482.2"/>
    <property type="molecule type" value="Genomic_DNA"/>
</dbReference>
<dbReference type="CDD" id="cd08048">
    <property type="entry name" value="HFD_TAF11"/>
    <property type="match status" value="1"/>
</dbReference>
<keyword evidence="4" id="KW-0804">Transcription</keyword>
<keyword evidence="5" id="KW-0539">Nucleus</keyword>
<dbReference type="InterPro" id="IPR006809">
    <property type="entry name" value="TAFII28_dom"/>
</dbReference>